<sequence>MDEGTNNPKPRLPTELLDKIWDATICCTGPRIVDLRCESKMDGLTSSCRIPPLLHTCSRSRQLALQRWKLCFPSLDENGQEDAKVFFDYEQDTLFFTQEFVDICQFAMIVSREERMRIRSVAFDFTVVTTMFNGVKFGRTLVQELHADVRLAFVLREGREDEQAWGREGKIVSFFPVRKPRDVMDYEDKQREIRFVEQLNAASSASVSRGVPRFKYVGIRIVDMENEAWNLRALDSAEGGEADERWWKTGWKIWYQNGARS</sequence>
<reference evidence="2 3" key="1">
    <citation type="submission" date="2016-04" db="EMBL/GenBank/DDBJ databases">
        <title>A degradative enzymes factory behind the ericoid mycorrhizal symbiosis.</title>
        <authorList>
            <consortium name="DOE Joint Genome Institute"/>
            <person name="Martino E."/>
            <person name="Morin E."/>
            <person name="Grelet G."/>
            <person name="Kuo A."/>
            <person name="Kohler A."/>
            <person name="Daghino S."/>
            <person name="Barry K."/>
            <person name="Choi C."/>
            <person name="Cichocki N."/>
            <person name="Clum A."/>
            <person name="Copeland A."/>
            <person name="Hainaut M."/>
            <person name="Haridas S."/>
            <person name="Labutti K."/>
            <person name="Lindquist E."/>
            <person name="Lipzen A."/>
            <person name="Khouja H.-R."/>
            <person name="Murat C."/>
            <person name="Ohm R."/>
            <person name="Olson A."/>
            <person name="Spatafora J."/>
            <person name="Veneault-Fourrey C."/>
            <person name="Henrissat B."/>
            <person name="Grigoriev I."/>
            <person name="Martin F."/>
            <person name="Perotto S."/>
        </authorList>
    </citation>
    <scope>NUCLEOTIDE SEQUENCE [LARGE SCALE GENOMIC DNA]</scope>
    <source>
        <strain evidence="2 3">F</strain>
    </source>
</reference>
<organism evidence="2 3">
    <name type="scientific">Hyaloscypha variabilis (strain UAMH 11265 / GT02V1 / F)</name>
    <name type="common">Meliniomyces variabilis</name>
    <dbReference type="NCBI Taxonomy" id="1149755"/>
    <lineage>
        <taxon>Eukaryota</taxon>
        <taxon>Fungi</taxon>
        <taxon>Dikarya</taxon>
        <taxon>Ascomycota</taxon>
        <taxon>Pezizomycotina</taxon>
        <taxon>Leotiomycetes</taxon>
        <taxon>Helotiales</taxon>
        <taxon>Hyaloscyphaceae</taxon>
        <taxon>Hyaloscypha</taxon>
        <taxon>Hyaloscypha variabilis</taxon>
    </lineage>
</organism>
<gene>
    <name evidence="2" type="ORF">L207DRAFT_511878</name>
</gene>
<dbReference type="EMBL" id="KZ613945">
    <property type="protein sequence ID" value="PMD40383.1"/>
    <property type="molecule type" value="Genomic_DNA"/>
</dbReference>
<dbReference type="InterPro" id="IPR045518">
    <property type="entry name" value="2EXR"/>
</dbReference>
<dbReference type="OrthoDB" id="3476658at2759"/>
<feature type="domain" description="2EXR" evidence="1">
    <location>
        <begin position="10"/>
        <end position="94"/>
    </location>
</feature>
<dbReference type="PANTHER" id="PTHR35910:SF6">
    <property type="entry name" value="2EXR DOMAIN-CONTAINING PROTEIN"/>
    <property type="match status" value="1"/>
</dbReference>
<protein>
    <recommendedName>
        <fullName evidence="1">2EXR domain-containing protein</fullName>
    </recommendedName>
</protein>
<evidence type="ECO:0000313" key="2">
    <source>
        <dbReference type="EMBL" id="PMD40383.1"/>
    </source>
</evidence>
<keyword evidence="3" id="KW-1185">Reference proteome</keyword>
<proteinExistence type="predicted"/>
<accession>A0A2J6RPE5</accession>
<dbReference type="PANTHER" id="PTHR35910">
    <property type="entry name" value="2EXR DOMAIN-CONTAINING PROTEIN"/>
    <property type="match status" value="1"/>
</dbReference>
<dbReference type="AlphaFoldDB" id="A0A2J6RPE5"/>
<dbReference type="Pfam" id="PF20150">
    <property type="entry name" value="2EXR"/>
    <property type="match status" value="1"/>
</dbReference>
<name>A0A2J6RPE5_HYAVF</name>
<evidence type="ECO:0000313" key="3">
    <source>
        <dbReference type="Proteomes" id="UP000235786"/>
    </source>
</evidence>
<evidence type="ECO:0000259" key="1">
    <source>
        <dbReference type="Pfam" id="PF20150"/>
    </source>
</evidence>
<dbReference type="Proteomes" id="UP000235786">
    <property type="component" value="Unassembled WGS sequence"/>
</dbReference>